<protein>
    <submittedName>
        <fullName evidence="1">Uncharacterized protein</fullName>
    </submittedName>
</protein>
<gene>
    <name evidence="1" type="ORF">PLEPLA_LOCUS43136</name>
</gene>
<comment type="caution">
    <text evidence="1">The sequence shown here is derived from an EMBL/GenBank/DDBJ whole genome shotgun (WGS) entry which is preliminary data.</text>
</comment>
<organism evidence="1 2">
    <name type="scientific">Pleuronectes platessa</name>
    <name type="common">European plaice</name>
    <dbReference type="NCBI Taxonomy" id="8262"/>
    <lineage>
        <taxon>Eukaryota</taxon>
        <taxon>Metazoa</taxon>
        <taxon>Chordata</taxon>
        <taxon>Craniata</taxon>
        <taxon>Vertebrata</taxon>
        <taxon>Euteleostomi</taxon>
        <taxon>Actinopterygii</taxon>
        <taxon>Neopterygii</taxon>
        <taxon>Teleostei</taxon>
        <taxon>Neoteleostei</taxon>
        <taxon>Acanthomorphata</taxon>
        <taxon>Carangaria</taxon>
        <taxon>Pleuronectiformes</taxon>
        <taxon>Pleuronectoidei</taxon>
        <taxon>Pleuronectidae</taxon>
        <taxon>Pleuronectes</taxon>
    </lineage>
</organism>
<name>A0A9N7VN92_PLEPL</name>
<reference evidence="1" key="1">
    <citation type="submission" date="2020-03" db="EMBL/GenBank/DDBJ databases">
        <authorList>
            <person name="Weist P."/>
        </authorList>
    </citation>
    <scope>NUCLEOTIDE SEQUENCE</scope>
</reference>
<dbReference type="Proteomes" id="UP001153269">
    <property type="component" value="Unassembled WGS sequence"/>
</dbReference>
<proteinExistence type="predicted"/>
<dbReference type="AlphaFoldDB" id="A0A9N7VN92"/>
<keyword evidence="2" id="KW-1185">Reference proteome</keyword>
<sequence length="79" mass="9255">MKSRKGSLERKRSRVEPTTIIHTVKRTLRTSPLYRKTQSSNGCQNFSSERQEGLMHLLRRDVRAYSACSEFKPSRLQRS</sequence>
<accession>A0A9N7VN92</accession>
<evidence type="ECO:0000313" key="2">
    <source>
        <dbReference type="Proteomes" id="UP001153269"/>
    </source>
</evidence>
<dbReference type="EMBL" id="CADEAL010004251">
    <property type="protein sequence ID" value="CAB1455361.1"/>
    <property type="molecule type" value="Genomic_DNA"/>
</dbReference>
<evidence type="ECO:0000313" key="1">
    <source>
        <dbReference type="EMBL" id="CAB1455361.1"/>
    </source>
</evidence>